<organism evidence="1 2">
    <name type="scientific">Methylomarinum roseum</name>
    <dbReference type="NCBI Taxonomy" id="3067653"/>
    <lineage>
        <taxon>Bacteria</taxon>
        <taxon>Pseudomonadati</taxon>
        <taxon>Pseudomonadota</taxon>
        <taxon>Gammaproteobacteria</taxon>
        <taxon>Methylococcales</taxon>
        <taxon>Methylococcaceae</taxon>
        <taxon>Methylomarinum</taxon>
    </lineage>
</organism>
<dbReference type="Pfam" id="PF13692">
    <property type="entry name" value="Glyco_trans_1_4"/>
    <property type="match status" value="1"/>
</dbReference>
<dbReference type="Gene3D" id="3.40.50.2000">
    <property type="entry name" value="Glycogen Phosphorylase B"/>
    <property type="match status" value="2"/>
</dbReference>
<keyword evidence="1" id="KW-0808">Transferase</keyword>
<dbReference type="PANTHER" id="PTHR12526:SF636">
    <property type="entry name" value="BLL3647 PROTEIN"/>
    <property type="match status" value="1"/>
</dbReference>
<dbReference type="CDD" id="cd03801">
    <property type="entry name" value="GT4_PimA-like"/>
    <property type="match status" value="1"/>
</dbReference>
<evidence type="ECO:0000313" key="1">
    <source>
        <dbReference type="EMBL" id="XBS20685.1"/>
    </source>
</evidence>
<gene>
    <name evidence="1" type="ORF">Q9L42_000720</name>
</gene>
<keyword evidence="1" id="KW-0328">Glycosyltransferase</keyword>
<dbReference type="RefSeq" id="WP_305906543.1">
    <property type="nucleotide sequence ID" value="NZ_CP157743.1"/>
</dbReference>
<dbReference type="PANTHER" id="PTHR12526">
    <property type="entry name" value="GLYCOSYLTRANSFERASE"/>
    <property type="match status" value="1"/>
</dbReference>
<name>A0AAU7NUM1_9GAMM</name>
<proteinExistence type="predicted"/>
<sequence length="428" mass="47794">MKVLHITAHLGGGVGKVLSRLVEFSAKRQDGVQHTVAILEPPEKRQFVDHVRRHGGRVEVGADPEQLRRYAESADIVQLEWWHHPALAELLAWGELPVMRLIVWSHVSGLHAPEIPSSFARLPHRFLLSSPCSWRSPGLAALDELDRRRVAVVFSSGGFDDMPPAPVRSGGRPPLTGYVGTLNYAKLHPDLLDYLAAVKNPAFRLLVFGDSDAAGPLLADAGARGLAGRLQLKGYVADVAAELRTLDIFAYLLNPLHYGTTENALLEAMAMGVVPVVMNNPAESCLVKHQETGLIVDGPQGFADAIERLSRDHAERLRMSVDAARDVRKRFSIENTAHQLTAHYRSVLREPKRPFDFKAVFGITPADWFLACQGEESWRFSGRPGARKMDRGPHYLYEKTKSSVFHYHHFFPADRRLASWAERLEAWR</sequence>
<protein>
    <submittedName>
        <fullName evidence="1">Glycosyltransferase family 4 protein</fullName>
        <ecNumber evidence="1">2.4.-.-</ecNumber>
    </submittedName>
</protein>
<dbReference type="GO" id="GO:0016757">
    <property type="term" value="F:glycosyltransferase activity"/>
    <property type="evidence" value="ECO:0007669"/>
    <property type="project" value="UniProtKB-KW"/>
</dbReference>
<dbReference type="AlphaFoldDB" id="A0AAU7NUM1"/>
<dbReference type="Proteomes" id="UP001225378">
    <property type="component" value="Chromosome"/>
</dbReference>
<dbReference type="EMBL" id="CP157743">
    <property type="protein sequence ID" value="XBS20685.1"/>
    <property type="molecule type" value="Genomic_DNA"/>
</dbReference>
<accession>A0AAU7NUM1</accession>
<dbReference type="SUPFAM" id="SSF53756">
    <property type="entry name" value="UDP-Glycosyltransferase/glycogen phosphorylase"/>
    <property type="match status" value="1"/>
</dbReference>
<keyword evidence="2" id="KW-1185">Reference proteome</keyword>
<evidence type="ECO:0000313" key="2">
    <source>
        <dbReference type="Proteomes" id="UP001225378"/>
    </source>
</evidence>
<dbReference type="EC" id="2.4.-.-" evidence="1"/>
<reference evidence="1 2" key="1">
    <citation type="journal article" date="2024" name="Microbiology">
        <title>Methylomarinum rosea sp. nov., a novel halophilic methanotrophic bacterium from the hypersaline Lake Elton.</title>
        <authorList>
            <person name="Suleimanov R.Z."/>
            <person name="Oshkin I.Y."/>
            <person name="Danilova O.V."/>
            <person name="Suzina N.E."/>
            <person name="Dedysh S.N."/>
        </authorList>
    </citation>
    <scope>NUCLEOTIDE SEQUENCE [LARGE SCALE GENOMIC DNA]</scope>
    <source>
        <strain evidence="1 2">Ch1-1</strain>
    </source>
</reference>
<dbReference type="KEGG" id="mech:Q9L42_000720"/>